<dbReference type="PATRIC" id="fig|1036673.3.peg.5581"/>
<dbReference type="SUPFAM" id="SSF46785">
    <property type="entry name" value="Winged helix' DNA-binding domain"/>
    <property type="match status" value="1"/>
</dbReference>
<dbReference type="KEGG" id="pms:KNP414_05997"/>
<evidence type="ECO:0000313" key="3">
    <source>
        <dbReference type="Proteomes" id="UP000006620"/>
    </source>
</evidence>
<dbReference type="Proteomes" id="UP000006620">
    <property type="component" value="Chromosome"/>
</dbReference>
<accession>F8FEC2</accession>
<dbReference type="InterPro" id="IPR036390">
    <property type="entry name" value="WH_DNA-bd_sf"/>
</dbReference>
<sequence>MTPVNKELLKGSTATLILSLLAERDLYGYELIKELERRSGGTFALKEGTLYPILHQMESQMWVEAYWREVEGRRRKYYGITEQGRGQFKEKKAEWSLFRRSVDQVLGEGPA</sequence>
<dbReference type="HOGENOM" id="CLU_063440_3_3_9"/>
<dbReference type="AlphaFoldDB" id="F8FEC2"/>
<dbReference type="InterPro" id="IPR052509">
    <property type="entry name" value="Metal_resp_DNA-bind_regulator"/>
</dbReference>
<dbReference type="InterPro" id="IPR036388">
    <property type="entry name" value="WH-like_DNA-bd_sf"/>
</dbReference>
<proteinExistence type="predicted"/>
<organism evidence="2 3">
    <name type="scientific">Paenibacillus mucilaginosus (strain KNP414)</name>
    <dbReference type="NCBI Taxonomy" id="1036673"/>
    <lineage>
        <taxon>Bacteria</taxon>
        <taxon>Bacillati</taxon>
        <taxon>Bacillota</taxon>
        <taxon>Bacilli</taxon>
        <taxon>Bacillales</taxon>
        <taxon>Paenibacillaceae</taxon>
        <taxon>Paenibacillus</taxon>
    </lineage>
</organism>
<reference evidence="2 3" key="2">
    <citation type="journal article" date="2013" name="Genome Announc.">
        <title>Genome Sequence of Growth-Improving Paenibacillus mucilaginosus Strain KNP414.</title>
        <authorList>
            <person name="Lu J.J."/>
            <person name="Wang J.F."/>
            <person name="Hu X.F."/>
        </authorList>
    </citation>
    <scope>NUCLEOTIDE SEQUENCE [LARGE SCALE GENOMIC DNA]</scope>
    <source>
        <strain evidence="2 3">KNP414</strain>
    </source>
</reference>
<gene>
    <name evidence="2" type="ordered locus">KNP414_05997</name>
</gene>
<dbReference type="Gene3D" id="1.10.10.10">
    <property type="entry name" value="Winged helix-like DNA-binding domain superfamily/Winged helix DNA-binding domain"/>
    <property type="match status" value="1"/>
</dbReference>
<evidence type="ECO:0000259" key="1">
    <source>
        <dbReference type="Pfam" id="PF03551"/>
    </source>
</evidence>
<evidence type="ECO:0000313" key="2">
    <source>
        <dbReference type="EMBL" id="AEI44521.1"/>
    </source>
</evidence>
<feature type="domain" description="Transcription regulator PadR N-terminal" evidence="1">
    <location>
        <begin position="17"/>
        <end position="89"/>
    </location>
</feature>
<reference evidence="3" key="1">
    <citation type="submission" date="2011-06" db="EMBL/GenBank/DDBJ databases">
        <title>Complete genome sequence of Paenibacillus mucilaginosus KNP414.</title>
        <authorList>
            <person name="Wang J."/>
            <person name="Hu S."/>
            <person name="Hu X."/>
            <person name="Zhang B."/>
            <person name="Dong D."/>
            <person name="Zhang S."/>
            <person name="Zhao K."/>
            <person name="Wu D."/>
        </authorList>
    </citation>
    <scope>NUCLEOTIDE SEQUENCE [LARGE SCALE GENOMIC DNA]</scope>
    <source>
        <strain evidence="3">KNP414</strain>
    </source>
</reference>
<dbReference type="PANTHER" id="PTHR33169:SF14">
    <property type="entry name" value="TRANSCRIPTIONAL REGULATOR RV3488"/>
    <property type="match status" value="1"/>
</dbReference>
<dbReference type="PANTHER" id="PTHR33169">
    <property type="entry name" value="PADR-FAMILY TRANSCRIPTIONAL REGULATOR"/>
    <property type="match status" value="1"/>
</dbReference>
<dbReference type="EMBL" id="CP002869">
    <property type="protein sequence ID" value="AEI44521.1"/>
    <property type="molecule type" value="Genomic_DNA"/>
</dbReference>
<dbReference type="RefSeq" id="WP_013919667.1">
    <property type="nucleotide sequence ID" value="NC_015690.1"/>
</dbReference>
<dbReference type="InterPro" id="IPR005149">
    <property type="entry name" value="Tscrpt_reg_PadR_N"/>
</dbReference>
<protein>
    <submittedName>
        <fullName evidence="2">Transcriptional regulator, PadR-like family</fullName>
    </submittedName>
</protein>
<dbReference type="Pfam" id="PF03551">
    <property type="entry name" value="PadR"/>
    <property type="match status" value="1"/>
</dbReference>
<name>F8FEC2_PAEMK</name>